<evidence type="ECO:0000313" key="4">
    <source>
        <dbReference type="Proteomes" id="UP000094020"/>
    </source>
</evidence>
<evidence type="ECO:0000256" key="1">
    <source>
        <dbReference type="SAM" id="MobiDB-lite"/>
    </source>
</evidence>
<feature type="region of interest" description="Disordered" evidence="1">
    <location>
        <begin position="108"/>
        <end position="128"/>
    </location>
</feature>
<accession>A0A1B9IAC3</accession>
<dbReference type="Proteomes" id="UP000094020">
    <property type="component" value="Chromosome 4"/>
</dbReference>
<dbReference type="AlphaFoldDB" id="A0A1B9IAC3"/>
<reference evidence="2" key="1">
    <citation type="submission" date="2013-07" db="EMBL/GenBank/DDBJ databases">
        <title>The Genome Sequence of Cryptococcus pinus CBS10737.</title>
        <authorList>
            <consortium name="The Broad Institute Genome Sequencing Platform"/>
            <person name="Cuomo C."/>
            <person name="Litvintseva A."/>
            <person name="Chen Y."/>
            <person name="Heitman J."/>
            <person name="Sun S."/>
            <person name="Springer D."/>
            <person name="Dromer F."/>
            <person name="Young S.K."/>
            <person name="Zeng Q."/>
            <person name="Gargeya S."/>
            <person name="Fitzgerald M."/>
            <person name="Abouelleil A."/>
            <person name="Alvarado L."/>
            <person name="Berlin A.M."/>
            <person name="Chapman S.B."/>
            <person name="Dewar J."/>
            <person name="Goldberg J."/>
            <person name="Griggs A."/>
            <person name="Gujja S."/>
            <person name="Hansen M."/>
            <person name="Howarth C."/>
            <person name="Imamovic A."/>
            <person name="Larimer J."/>
            <person name="McCowan C."/>
            <person name="Murphy C."/>
            <person name="Pearson M."/>
            <person name="Priest M."/>
            <person name="Roberts A."/>
            <person name="Saif S."/>
            <person name="Shea T."/>
            <person name="Sykes S."/>
            <person name="Wortman J."/>
            <person name="Nusbaum C."/>
            <person name="Birren B."/>
        </authorList>
    </citation>
    <scope>NUCLEOTIDE SEQUENCE [LARGE SCALE GENOMIC DNA]</scope>
    <source>
        <strain evidence="2">CBS 10737</strain>
    </source>
</reference>
<feature type="compositionally biased region" description="Low complexity" evidence="1">
    <location>
        <begin position="108"/>
        <end position="122"/>
    </location>
</feature>
<keyword evidence="4" id="KW-1185">Reference proteome</keyword>
<name>A0A1B9IAC3_9TREE</name>
<feature type="compositionally biased region" description="Acidic residues" evidence="1">
    <location>
        <begin position="225"/>
        <end position="236"/>
    </location>
</feature>
<protein>
    <submittedName>
        <fullName evidence="2">Uncharacterized protein</fullName>
    </submittedName>
</protein>
<gene>
    <name evidence="2" type="ORF">I206_01839</name>
    <name evidence="3" type="ORF">I206_103156</name>
</gene>
<feature type="region of interest" description="Disordered" evidence="1">
    <location>
        <begin position="142"/>
        <end position="236"/>
    </location>
</feature>
<dbReference type="RefSeq" id="XP_019013767.1">
    <property type="nucleotide sequence ID" value="XM_019153606.1"/>
</dbReference>
<dbReference type="EMBL" id="KI894008">
    <property type="protein sequence ID" value="OCF52548.1"/>
    <property type="molecule type" value="Genomic_DNA"/>
</dbReference>
<sequence length="245" mass="27252">MSCSPIRCSFSSPSSLSGSPSARQKELLPLLPTEPNTNCLDHNQSDRYIKGTSTPERVYDTYEGLNKEQEVNAVEPVKGLTDIVASRNLEGKRKRSLTHFNGIPLSILDSSSTSSKSSSPLPRQIITPKKIRDLGELFTRTKLDNDDEEEQTKKSKIGISINRRREKSNASESTESYSSTSISTPSSSARSKSSIFDYESSDDDPEFMDDTFVKKGNTAKMSQEEGYEYDDDTDSEDDVIFLMSP</sequence>
<evidence type="ECO:0000313" key="3">
    <source>
        <dbReference type="EMBL" id="WWC69219.1"/>
    </source>
</evidence>
<feature type="region of interest" description="Disordered" evidence="1">
    <location>
        <begin position="1"/>
        <end position="39"/>
    </location>
</feature>
<proteinExistence type="predicted"/>
<organism evidence="2">
    <name type="scientific">Kwoniella pini CBS 10737</name>
    <dbReference type="NCBI Taxonomy" id="1296096"/>
    <lineage>
        <taxon>Eukaryota</taxon>
        <taxon>Fungi</taxon>
        <taxon>Dikarya</taxon>
        <taxon>Basidiomycota</taxon>
        <taxon>Agaricomycotina</taxon>
        <taxon>Tremellomycetes</taxon>
        <taxon>Tremellales</taxon>
        <taxon>Cryptococcaceae</taxon>
        <taxon>Kwoniella</taxon>
    </lineage>
</organism>
<dbReference type="GeneID" id="30170208"/>
<dbReference type="OrthoDB" id="2576009at2759"/>
<dbReference type="EMBL" id="CP144522">
    <property type="protein sequence ID" value="WWC69219.1"/>
    <property type="molecule type" value="Genomic_DNA"/>
</dbReference>
<reference evidence="3" key="4">
    <citation type="submission" date="2024-02" db="EMBL/GenBank/DDBJ databases">
        <title>Comparative genomics of Cryptococcus and Kwoniella reveals pathogenesis evolution and contrasting modes of karyotype evolution via chromosome fusion or intercentromeric recombination.</title>
        <authorList>
            <person name="Coelho M.A."/>
            <person name="David-Palma M."/>
            <person name="Shea T."/>
            <person name="Bowers K."/>
            <person name="McGinley-Smith S."/>
            <person name="Mohammad A.W."/>
            <person name="Gnirke A."/>
            <person name="Yurkov A.M."/>
            <person name="Nowrousian M."/>
            <person name="Sun S."/>
            <person name="Cuomo C.A."/>
            <person name="Heitman J."/>
        </authorList>
    </citation>
    <scope>NUCLEOTIDE SEQUENCE</scope>
    <source>
        <strain evidence="3">CBS 10737</strain>
    </source>
</reference>
<evidence type="ECO:0000313" key="2">
    <source>
        <dbReference type="EMBL" id="OCF52548.1"/>
    </source>
</evidence>
<feature type="compositionally biased region" description="Low complexity" evidence="1">
    <location>
        <begin position="1"/>
        <end position="38"/>
    </location>
</feature>
<dbReference type="KEGG" id="kpin:30170208"/>
<reference evidence="2" key="3">
    <citation type="submission" date="2016-07" db="EMBL/GenBank/DDBJ databases">
        <title>Evolution of pathogenesis and genome organization in the Tremellales.</title>
        <authorList>
            <person name="Cuomo C."/>
            <person name="Litvintseva A."/>
            <person name="Heitman J."/>
            <person name="Chen Y."/>
            <person name="Sun S."/>
            <person name="Springer D."/>
            <person name="Dromer F."/>
            <person name="Young S."/>
            <person name="Zeng Q."/>
            <person name="Chapman S."/>
            <person name="Gujja S."/>
            <person name="Saif S."/>
            <person name="Birren B."/>
        </authorList>
    </citation>
    <scope>NUCLEOTIDE SEQUENCE</scope>
    <source>
        <strain evidence="2">CBS 10737</strain>
    </source>
</reference>
<feature type="compositionally biased region" description="Low complexity" evidence="1">
    <location>
        <begin position="170"/>
        <end position="194"/>
    </location>
</feature>
<reference evidence="3" key="2">
    <citation type="submission" date="2013-07" db="EMBL/GenBank/DDBJ databases">
        <authorList>
            <consortium name="The Broad Institute Genome Sequencing Platform"/>
            <person name="Cuomo C."/>
            <person name="Litvintseva A."/>
            <person name="Chen Y."/>
            <person name="Heitman J."/>
            <person name="Sun S."/>
            <person name="Springer D."/>
            <person name="Dromer F."/>
            <person name="Young S.K."/>
            <person name="Zeng Q."/>
            <person name="Gargeya S."/>
            <person name="Fitzgerald M."/>
            <person name="Abouelleil A."/>
            <person name="Alvarado L."/>
            <person name="Berlin A.M."/>
            <person name="Chapman S.B."/>
            <person name="Dewar J."/>
            <person name="Goldberg J."/>
            <person name="Griggs A."/>
            <person name="Gujja S."/>
            <person name="Hansen M."/>
            <person name="Howarth C."/>
            <person name="Imamovic A."/>
            <person name="Larimer J."/>
            <person name="McCowan C."/>
            <person name="Murphy C."/>
            <person name="Pearson M."/>
            <person name="Priest M."/>
            <person name="Roberts A."/>
            <person name="Saif S."/>
            <person name="Shea T."/>
            <person name="Sykes S."/>
            <person name="Wortman J."/>
            <person name="Nusbaum C."/>
            <person name="Birren B."/>
        </authorList>
    </citation>
    <scope>NUCLEOTIDE SEQUENCE</scope>
    <source>
        <strain evidence="3">CBS 10737</strain>
    </source>
</reference>
<feature type="compositionally biased region" description="Acidic residues" evidence="1">
    <location>
        <begin position="199"/>
        <end position="209"/>
    </location>
</feature>